<dbReference type="GO" id="GO:0016740">
    <property type="term" value="F:transferase activity"/>
    <property type="evidence" value="ECO:0007669"/>
    <property type="project" value="UniProtKB-KW"/>
</dbReference>
<organism evidence="3 4">
    <name type="scientific">Myxozyma melibiosi</name>
    <dbReference type="NCBI Taxonomy" id="54550"/>
    <lineage>
        <taxon>Eukaryota</taxon>
        <taxon>Fungi</taxon>
        <taxon>Dikarya</taxon>
        <taxon>Ascomycota</taxon>
        <taxon>Saccharomycotina</taxon>
        <taxon>Lipomycetes</taxon>
        <taxon>Lipomycetales</taxon>
        <taxon>Lipomycetaceae</taxon>
        <taxon>Myxozyma</taxon>
    </lineage>
</organism>
<dbReference type="PIRSF" id="PIRSF007747">
    <property type="entry name" value="Ribosyl_Ptfrase"/>
    <property type="match status" value="1"/>
</dbReference>
<dbReference type="InterPro" id="IPR033449">
    <property type="entry name" value="Rit1_N"/>
</dbReference>
<evidence type="ECO:0000313" key="3">
    <source>
        <dbReference type="EMBL" id="KAK7206193.1"/>
    </source>
</evidence>
<name>A0ABR1FAV7_9ASCO</name>
<keyword evidence="4" id="KW-1185">Reference proteome</keyword>
<feature type="domain" description="Rit1 DUSP-like" evidence="1">
    <location>
        <begin position="363"/>
        <end position="476"/>
    </location>
</feature>
<dbReference type="EMBL" id="JBBJBU010000003">
    <property type="protein sequence ID" value="KAK7206193.1"/>
    <property type="molecule type" value="Genomic_DNA"/>
</dbReference>
<dbReference type="InterPro" id="IPR033421">
    <property type="entry name" value="Rit1_DUSP-like"/>
</dbReference>
<evidence type="ECO:0000259" key="1">
    <source>
        <dbReference type="Pfam" id="PF04179"/>
    </source>
</evidence>
<accession>A0ABR1FAV7</accession>
<proteinExistence type="predicted"/>
<dbReference type="PANTHER" id="PTHR31811:SF0">
    <property type="entry name" value="TRNA A64-2'-O-RIBOSYLPHOSPHATE TRANSFERASE"/>
    <property type="match status" value="1"/>
</dbReference>
<dbReference type="Pfam" id="PF04179">
    <property type="entry name" value="Init_tRNA_PT"/>
    <property type="match status" value="1"/>
</dbReference>
<dbReference type="GeneID" id="90037747"/>
<feature type="domain" description="Rit1 N-terminal" evidence="2">
    <location>
        <begin position="22"/>
        <end position="291"/>
    </location>
</feature>
<gene>
    <name evidence="3" type="ORF">BZA70DRAFT_275985</name>
</gene>
<comment type="caution">
    <text evidence="3">The sequence shown here is derived from an EMBL/GenBank/DDBJ whole genome shotgun (WGS) entry which is preliminary data.</text>
</comment>
<protein>
    <submittedName>
        <fullName evidence="3">tRNA A64-2'-O-ribosylphosphate transferase</fullName>
    </submittedName>
</protein>
<evidence type="ECO:0000313" key="4">
    <source>
        <dbReference type="Proteomes" id="UP001498771"/>
    </source>
</evidence>
<reference evidence="3 4" key="1">
    <citation type="submission" date="2024-03" db="EMBL/GenBank/DDBJ databases">
        <title>Genome-scale model development and genomic sequencing of the oleaginous clade Lipomyces.</title>
        <authorList>
            <consortium name="Lawrence Berkeley National Laboratory"/>
            <person name="Czajka J.J."/>
            <person name="Han Y."/>
            <person name="Kim J."/>
            <person name="Mondo S.J."/>
            <person name="Hofstad B.A."/>
            <person name="Robles A."/>
            <person name="Haridas S."/>
            <person name="Riley R."/>
            <person name="LaButti K."/>
            <person name="Pangilinan J."/>
            <person name="Andreopoulos W."/>
            <person name="Lipzen A."/>
            <person name="Yan J."/>
            <person name="Wang M."/>
            <person name="Ng V."/>
            <person name="Grigoriev I.V."/>
            <person name="Spatafora J.W."/>
            <person name="Magnuson J.K."/>
            <person name="Baker S.E."/>
            <person name="Pomraning K.R."/>
        </authorList>
    </citation>
    <scope>NUCLEOTIDE SEQUENCE [LARGE SCALE GENOMIC DNA]</scope>
    <source>
        <strain evidence="3 4">Phaff 52-87</strain>
    </source>
</reference>
<dbReference type="RefSeq" id="XP_064769226.1">
    <property type="nucleotide sequence ID" value="XM_064912235.1"/>
</dbReference>
<dbReference type="InterPro" id="IPR007306">
    <property type="entry name" value="Rit1"/>
</dbReference>
<evidence type="ECO:0000259" key="2">
    <source>
        <dbReference type="Pfam" id="PF17184"/>
    </source>
</evidence>
<dbReference type="PANTHER" id="PTHR31811">
    <property type="entry name" value="TRNA A64-2'-O-RIBOSYLPHOSPHATE TRANSFERASE"/>
    <property type="match status" value="1"/>
</dbReference>
<dbReference type="Pfam" id="PF17184">
    <property type="entry name" value="Rit1_C"/>
    <property type="match status" value="1"/>
</dbReference>
<sequence>MNYADDPAIAGSLSFNLVSKSLRKDSRSVHNRLCSIKSDSEFVLAVAKAYDLPLVANERCGRWYIPPKLITDSVYFKSTDGHTDNWGFSLRRLNLHIIDLIKSRSGIIIVDSTRRGKRMPDSLSKTIPIWCAVLNRAVFGSPGDDGRARAAPAGNGAKSVHVPPLAVSSSERDQIAARVEGWTCEFLKCGIDIARLRSQIDKPLRPIWVYPDDSLILPPQKPEYKDFYPIVLCTASRMVLDGAERQSYTYVQGAADDHEAWASVITPDVFWTNEDVLLNASDAEVEHLIEQKSLKGLQPSSSIPTNVLETSPIAQTGVFIGHKTGLLESYDEVDETFRYIVDLSTSPTKMPAPASADSARFVFQHPVPDGKRGSKIFRTVLPSILSFLTSSDKTFAVSGSGAKLLVLCDPGQDFSVGAAMALLSLFYGEDGVVNDQSKMTSARIDKEHVRRRLTYIILHNRVNPSRATLVSVNSVLMGWD</sequence>
<dbReference type="Proteomes" id="UP001498771">
    <property type="component" value="Unassembled WGS sequence"/>
</dbReference>
<keyword evidence="3" id="KW-0808">Transferase</keyword>